<dbReference type="EMBL" id="VSRR010014724">
    <property type="protein sequence ID" value="MPC57365.1"/>
    <property type="molecule type" value="Genomic_DNA"/>
</dbReference>
<organism evidence="3 4">
    <name type="scientific">Portunus trituberculatus</name>
    <name type="common">Swimming crab</name>
    <name type="synonym">Neptunus trituberculatus</name>
    <dbReference type="NCBI Taxonomy" id="210409"/>
    <lineage>
        <taxon>Eukaryota</taxon>
        <taxon>Metazoa</taxon>
        <taxon>Ecdysozoa</taxon>
        <taxon>Arthropoda</taxon>
        <taxon>Crustacea</taxon>
        <taxon>Multicrustacea</taxon>
        <taxon>Malacostraca</taxon>
        <taxon>Eumalacostraca</taxon>
        <taxon>Eucarida</taxon>
        <taxon>Decapoda</taxon>
        <taxon>Pleocyemata</taxon>
        <taxon>Brachyura</taxon>
        <taxon>Eubrachyura</taxon>
        <taxon>Portunoidea</taxon>
        <taxon>Portunidae</taxon>
        <taxon>Portuninae</taxon>
        <taxon>Portunus</taxon>
    </lineage>
</organism>
<feature type="transmembrane region" description="Helical" evidence="2">
    <location>
        <begin position="79"/>
        <end position="99"/>
    </location>
</feature>
<proteinExistence type="predicted"/>
<feature type="transmembrane region" description="Helical" evidence="2">
    <location>
        <begin position="40"/>
        <end position="67"/>
    </location>
</feature>
<evidence type="ECO:0000256" key="2">
    <source>
        <dbReference type="SAM" id="Phobius"/>
    </source>
</evidence>
<protein>
    <submittedName>
        <fullName evidence="3">Uncharacterized protein</fullName>
    </submittedName>
</protein>
<name>A0A5B7GIY5_PORTR</name>
<evidence type="ECO:0000313" key="4">
    <source>
        <dbReference type="Proteomes" id="UP000324222"/>
    </source>
</evidence>
<keyword evidence="4" id="KW-1185">Reference proteome</keyword>
<evidence type="ECO:0000256" key="1">
    <source>
        <dbReference type="SAM" id="MobiDB-lite"/>
    </source>
</evidence>
<keyword evidence="2" id="KW-0812">Transmembrane</keyword>
<feature type="transmembrane region" description="Helical" evidence="2">
    <location>
        <begin position="133"/>
        <end position="157"/>
    </location>
</feature>
<dbReference type="OrthoDB" id="10444863at2759"/>
<feature type="transmembrane region" description="Helical" evidence="2">
    <location>
        <begin position="177"/>
        <end position="195"/>
    </location>
</feature>
<evidence type="ECO:0000313" key="3">
    <source>
        <dbReference type="EMBL" id="MPC57365.1"/>
    </source>
</evidence>
<reference evidence="3 4" key="1">
    <citation type="submission" date="2019-05" db="EMBL/GenBank/DDBJ databases">
        <title>Another draft genome of Portunus trituberculatus and its Hox gene families provides insights of decapod evolution.</title>
        <authorList>
            <person name="Jeong J.-H."/>
            <person name="Song I."/>
            <person name="Kim S."/>
            <person name="Choi T."/>
            <person name="Kim D."/>
            <person name="Ryu S."/>
            <person name="Kim W."/>
        </authorList>
    </citation>
    <scope>NUCLEOTIDE SEQUENCE [LARGE SCALE GENOMIC DNA]</scope>
    <source>
        <tissue evidence="3">Muscle</tissue>
    </source>
</reference>
<dbReference type="AlphaFoldDB" id="A0A5B7GIY5"/>
<feature type="region of interest" description="Disordered" evidence="1">
    <location>
        <begin position="226"/>
        <end position="345"/>
    </location>
</feature>
<feature type="transmembrane region" description="Helical" evidence="2">
    <location>
        <begin position="6"/>
        <end position="28"/>
    </location>
</feature>
<keyword evidence="2" id="KW-1133">Transmembrane helix</keyword>
<gene>
    <name evidence="3" type="ORF">E2C01_051344</name>
</gene>
<keyword evidence="2" id="KW-0472">Membrane</keyword>
<sequence length="345" mass="36555">MFSLLFYSLLQISHPEFFVSFPLLFRLFPLTSILPFRVPLFSTLFIIYPSFLLWSSFFSKILLFSLFSLSFSCHPLPSYAPVSYFLALCASALFFQPALQRRGQRRGCEEMQHTLTPHAFLPQAGGMMLTPMWVVRLSASLGILGGAFLFSGVSVLTNSFGQSLPRVGGEDKTSGNIFLAIGCVSLAVSAGLGYYGCRKRKKKQEDDASDSGRALSFAPALSTTADMFPWPSTPSHQNQPIGSPYVTPAAGEPAFNSAYANSGAEPQSSSPSATPAAGEPAFVSASSPNGEGPAASLPEPSSDSAADGSHYTGISGTPPAIQDQENNSGASVALSDPSLTMNAEA</sequence>
<accession>A0A5B7GIY5</accession>
<feature type="compositionally biased region" description="Low complexity" evidence="1">
    <location>
        <begin position="264"/>
        <end position="281"/>
    </location>
</feature>
<dbReference type="Proteomes" id="UP000324222">
    <property type="component" value="Unassembled WGS sequence"/>
</dbReference>
<comment type="caution">
    <text evidence="3">The sequence shown here is derived from an EMBL/GenBank/DDBJ whole genome shotgun (WGS) entry which is preliminary data.</text>
</comment>